<protein>
    <submittedName>
        <fullName evidence="3">Uncharacterized protein</fullName>
    </submittedName>
</protein>
<evidence type="ECO:0000256" key="2">
    <source>
        <dbReference type="SAM" id="SignalP"/>
    </source>
</evidence>
<evidence type="ECO:0000313" key="3">
    <source>
        <dbReference type="EMBL" id="ORZ00129.1"/>
    </source>
</evidence>
<gene>
    <name evidence="3" type="ORF">BCR43DRAFT_484720</name>
</gene>
<dbReference type="PANTHER" id="PTHR31366">
    <property type="entry name" value="UPF0739 PROTEIN C1ORF74"/>
    <property type="match status" value="1"/>
</dbReference>
<dbReference type="OrthoDB" id="2395010at2759"/>
<proteinExistence type="predicted"/>
<dbReference type="Proteomes" id="UP000242180">
    <property type="component" value="Unassembled WGS sequence"/>
</dbReference>
<reference evidence="3 4" key="1">
    <citation type="submission" date="2016-07" db="EMBL/GenBank/DDBJ databases">
        <title>Pervasive Adenine N6-methylation of Active Genes in Fungi.</title>
        <authorList>
            <consortium name="DOE Joint Genome Institute"/>
            <person name="Mondo S.J."/>
            <person name="Dannebaum R.O."/>
            <person name="Kuo R.C."/>
            <person name="Labutti K."/>
            <person name="Haridas S."/>
            <person name="Kuo A."/>
            <person name="Salamov A."/>
            <person name="Ahrendt S.R."/>
            <person name="Lipzen A."/>
            <person name="Sullivan W."/>
            <person name="Andreopoulos W.B."/>
            <person name="Clum A."/>
            <person name="Lindquist E."/>
            <person name="Daum C."/>
            <person name="Ramamoorthy G.K."/>
            <person name="Gryganskyi A."/>
            <person name="Culley D."/>
            <person name="Magnuson J.K."/>
            <person name="James T.Y."/>
            <person name="O'Malley M.A."/>
            <person name="Stajich J.E."/>
            <person name="Spatafora J.W."/>
            <person name="Visel A."/>
            <person name="Grigoriev I.V."/>
        </authorList>
    </citation>
    <scope>NUCLEOTIDE SEQUENCE [LARGE SCALE GENOMIC DNA]</scope>
    <source>
        <strain evidence="3 4">NRRL 2496</strain>
    </source>
</reference>
<organism evidence="3 4">
    <name type="scientific">Syncephalastrum racemosum</name>
    <name type="common">Filamentous fungus</name>
    <dbReference type="NCBI Taxonomy" id="13706"/>
    <lineage>
        <taxon>Eukaryota</taxon>
        <taxon>Fungi</taxon>
        <taxon>Fungi incertae sedis</taxon>
        <taxon>Mucoromycota</taxon>
        <taxon>Mucoromycotina</taxon>
        <taxon>Mucoromycetes</taxon>
        <taxon>Mucorales</taxon>
        <taxon>Syncephalastraceae</taxon>
        <taxon>Syncephalastrum</taxon>
    </lineage>
</organism>
<feature type="signal peptide" evidence="2">
    <location>
        <begin position="1"/>
        <end position="29"/>
    </location>
</feature>
<keyword evidence="1" id="KW-1133">Transmembrane helix</keyword>
<name>A0A1X2HLA7_SYNRA</name>
<dbReference type="Pfam" id="PF14953">
    <property type="entry name" value="DUF4504"/>
    <property type="match status" value="1"/>
</dbReference>
<dbReference type="PANTHER" id="PTHR31366:SF2">
    <property type="entry name" value="UPF0739 PROTEIN C1ORF74"/>
    <property type="match status" value="1"/>
</dbReference>
<feature type="transmembrane region" description="Helical" evidence="1">
    <location>
        <begin position="39"/>
        <end position="59"/>
    </location>
</feature>
<evidence type="ECO:0000256" key="1">
    <source>
        <dbReference type="SAM" id="Phobius"/>
    </source>
</evidence>
<dbReference type="EMBL" id="MCGN01000002">
    <property type="protein sequence ID" value="ORZ00129.1"/>
    <property type="molecule type" value="Genomic_DNA"/>
</dbReference>
<sequence length="292" mass="34057">MKKRYRMMRKNCACLYLFSLLLLLFLSLPRQKPPPTLTHSLPCTIFFCLLYAFFVSHWIRAAHLIDVAYVSPSRARALLDLLRKHPHGQHLIVLQFRDRYTFLCHARRLQAHVQQTLQAPDQWIYVDVLGRGPPAQKTCPPVLLEWIRRLETPDVFHQVDLVPTCMVALTGWLLEYPVIYLTHDEGDHFDLELDEWETRPNSLGDERLNLFQISVDHLYDDTEGEYSLKLVSFTCPDRILRLVSDTSAKKIVENCQERYQARLREAQQTDAIPSRACVRVTAEQVTMDRVAL</sequence>
<evidence type="ECO:0000313" key="4">
    <source>
        <dbReference type="Proteomes" id="UP000242180"/>
    </source>
</evidence>
<dbReference type="InterPro" id="IPR027850">
    <property type="entry name" value="DUF4504"/>
</dbReference>
<dbReference type="OMA" id="GWALEYP"/>
<keyword evidence="1" id="KW-0472">Membrane</keyword>
<keyword evidence="4" id="KW-1185">Reference proteome</keyword>
<dbReference type="InParanoid" id="A0A1X2HLA7"/>
<accession>A0A1X2HLA7</accession>
<keyword evidence="1" id="KW-0812">Transmembrane</keyword>
<keyword evidence="2" id="KW-0732">Signal</keyword>
<comment type="caution">
    <text evidence="3">The sequence shown here is derived from an EMBL/GenBank/DDBJ whole genome shotgun (WGS) entry which is preliminary data.</text>
</comment>
<feature type="chain" id="PRO_5013027347" evidence="2">
    <location>
        <begin position="30"/>
        <end position="292"/>
    </location>
</feature>
<dbReference type="AlphaFoldDB" id="A0A1X2HLA7"/>